<sequence>MTFVAQHNTGFACLKLDIAAAIYAVMQRYDDYRAYRETLNQLRDLDDRQLADLGISRSEIAATAHKAAFGV</sequence>
<dbReference type="InterPro" id="IPR009506">
    <property type="entry name" value="YjiS-like"/>
</dbReference>
<name>A0A6I6IQH4_9RHOB</name>
<gene>
    <name evidence="2" type="ORF">EI983_11950</name>
</gene>
<organism evidence="2 3">
    <name type="scientific">Roseovarius faecimaris</name>
    <dbReference type="NCBI Taxonomy" id="2494550"/>
    <lineage>
        <taxon>Bacteria</taxon>
        <taxon>Pseudomonadati</taxon>
        <taxon>Pseudomonadota</taxon>
        <taxon>Alphaproteobacteria</taxon>
        <taxon>Rhodobacterales</taxon>
        <taxon>Roseobacteraceae</taxon>
        <taxon>Roseovarius</taxon>
    </lineage>
</organism>
<feature type="domain" description="YjiS-like" evidence="1">
    <location>
        <begin position="25"/>
        <end position="60"/>
    </location>
</feature>
<keyword evidence="3" id="KW-1185">Reference proteome</keyword>
<evidence type="ECO:0000313" key="2">
    <source>
        <dbReference type="EMBL" id="QGX98945.1"/>
    </source>
</evidence>
<evidence type="ECO:0000259" key="1">
    <source>
        <dbReference type="Pfam" id="PF06568"/>
    </source>
</evidence>
<dbReference type="Proteomes" id="UP000428330">
    <property type="component" value="Chromosome"/>
</dbReference>
<dbReference type="OrthoDB" id="8244198at2"/>
<reference evidence="3" key="1">
    <citation type="submission" date="2018-12" db="EMBL/GenBank/DDBJ databases">
        <title>Complete genome sequence of Roseovarius sp. MME-070.</title>
        <authorList>
            <person name="Nam Y.-D."/>
            <person name="Kang J."/>
            <person name="Chung W.-H."/>
            <person name="Park Y.S."/>
        </authorList>
    </citation>
    <scope>NUCLEOTIDE SEQUENCE [LARGE SCALE GENOMIC DNA]</scope>
    <source>
        <strain evidence="3">MME-070</strain>
    </source>
</reference>
<accession>A0A6I6IQH4</accession>
<dbReference type="RefSeq" id="WP_157707626.1">
    <property type="nucleotide sequence ID" value="NZ_CP034348.1"/>
</dbReference>
<evidence type="ECO:0000313" key="3">
    <source>
        <dbReference type="Proteomes" id="UP000428330"/>
    </source>
</evidence>
<dbReference type="EMBL" id="CP034348">
    <property type="protein sequence ID" value="QGX98945.1"/>
    <property type="molecule type" value="Genomic_DNA"/>
</dbReference>
<proteinExistence type="predicted"/>
<protein>
    <submittedName>
        <fullName evidence="2">DUF1127 domain-containing protein</fullName>
    </submittedName>
</protein>
<dbReference type="Pfam" id="PF06568">
    <property type="entry name" value="YjiS-like"/>
    <property type="match status" value="1"/>
</dbReference>
<dbReference type="AlphaFoldDB" id="A0A6I6IQH4"/>
<dbReference type="KEGG" id="rom:EI983_11950"/>